<dbReference type="Gramene" id="OGLUM03G30520.1">
    <property type="protein sequence ID" value="OGLUM03G30520.1"/>
    <property type="gene ID" value="OGLUM03G30520"/>
</dbReference>
<name>A0A0D9ZBV2_9ORYZ</name>
<reference evidence="1" key="1">
    <citation type="submission" date="2015-04" db="UniProtKB">
        <authorList>
            <consortium name="EnsemblPlants"/>
        </authorList>
    </citation>
    <scope>IDENTIFICATION</scope>
</reference>
<proteinExistence type="predicted"/>
<dbReference type="AlphaFoldDB" id="A0A0D9ZBV2"/>
<dbReference type="EnsemblPlants" id="OGLUM03G30520.1">
    <property type="protein sequence ID" value="OGLUM03G30520.1"/>
    <property type="gene ID" value="OGLUM03G30520"/>
</dbReference>
<accession>A0A0D9ZBV2</accession>
<evidence type="ECO:0000313" key="2">
    <source>
        <dbReference type="Proteomes" id="UP000026961"/>
    </source>
</evidence>
<keyword evidence="2" id="KW-1185">Reference proteome</keyword>
<organism evidence="1">
    <name type="scientific">Oryza glumipatula</name>
    <dbReference type="NCBI Taxonomy" id="40148"/>
    <lineage>
        <taxon>Eukaryota</taxon>
        <taxon>Viridiplantae</taxon>
        <taxon>Streptophyta</taxon>
        <taxon>Embryophyta</taxon>
        <taxon>Tracheophyta</taxon>
        <taxon>Spermatophyta</taxon>
        <taxon>Magnoliopsida</taxon>
        <taxon>Liliopsida</taxon>
        <taxon>Poales</taxon>
        <taxon>Poaceae</taxon>
        <taxon>BOP clade</taxon>
        <taxon>Oryzoideae</taxon>
        <taxon>Oryzeae</taxon>
        <taxon>Oryzinae</taxon>
        <taxon>Oryza</taxon>
    </lineage>
</organism>
<sequence>MGAAEETTMRLLCSHGGRLVPCGPGGGLRAQELAAGGGHSRQCFDDRRRLQSCCWCCHRRRDQCAAVPQPARPVRQLPAAMSKNVNGARQAAPAVSAAAKATGPVVFELENRRACWEFE</sequence>
<evidence type="ECO:0000313" key="1">
    <source>
        <dbReference type="EnsemblPlants" id="OGLUM03G30520.1"/>
    </source>
</evidence>
<protein>
    <submittedName>
        <fullName evidence="1">Uncharacterized protein</fullName>
    </submittedName>
</protein>
<dbReference type="Proteomes" id="UP000026961">
    <property type="component" value="Chromosome 3"/>
</dbReference>
<dbReference type="HOGENOM" id="CLU_2065146_0_0_1"/>
<reference evidence="1" key="2">
    <citation type="submission" date="2018-05" db="EMBL/GenBank/DDBJ databases">
        <title>OgluRS3 (Oryza glumaepatula Reference Sequence Version 3).</title>
        <authorList>
            <person name="Zhang J."/>
            <person name="Kudrna D."/>
            <person name="Lee S."/>
            <person name="Talag J."/>
            <person name="Welchert J."/>
            <person name="Wing R.A."/>
        </authorList>
    </citation>
    <scope>NUCLEOTIDE SEQUENCE [LARGE SCALE GENOMIC DNA]</scope>
</reference>